<dbReference type="Proteomes" id="UP000324758">
    <property type="component" value="Unassembled WGS sequence"/>
</dbReference>
<dbReference type="EMBL" id="VSSS01000042">
    <property type="protein sequence ID" value="TYL91779.1"/>
    <property type="molecule type" value="Genomic_DNA"/>
</dbReference>
<keyword evidence="1" id="KW-0812">Transmembrane</keyword>
<protein>
    <submittedName>
        <fullName evidence="2">Uncharacterized protein</fullName>
    </submittedName>
</protein>
<keyword evidence="3" id="KW-1185">Reference proteome</keyword>
<evidence type="ECO:0000313" key="2">
    <source>
        <dbReference type="EMBL" id="TYL91779.1"/>
    </source>
</evidence>
<name>A0A5D3KBC3_9BRAD</name>
<dbReference type="OrthoDB" id="8049807at2"/>
<proteinExistence type="predicted"/>
<keyword evidence="1" id="KW-0472">Membrane</keyword>
<keyword evidence="1" id="KW-1133">Transmembrane helix</keyword>
<dbReference type="AlphaFoldDB" id="A0A5D3KBC3"/>
<gene>
    <name evidence="2" type="ORF">FXB40_28100</name>
</gene>
<dbReference type="RefSeq" id="WP_148775366.1">
    <property type="nucleotide sequence ID" value="NZ_VSSS01000042.1"/>
</dbReference>
<reference evidence="2 3" key="1">
    <citation type="submission" date="2019-08" db="EMBL/GenBank/DDBJ databases">
        <title>Bradyrhizobium hipponensis sp. nov., a rhizobium isolated from a Lupinus angustifolius root nodule in Tunisia.</title>
        <authorList>
            <person name="Off K."/>
            <person name="Rejili M."/>
            <person name="Mars M."/>
            <person name="Brachmann A."/>
            <person name="Marin M."/>
        </authorList>
    </citation>
    <scope>NUCLEOTIDE SEQUENCE [LARGE SCALE GENOMIC DNA]</scope>
    <source>
        <strain evidence="2 3">CTAW71</strain>
    </source>
</reference>
<sequence>MRSLTLPQSAGVFFALLAIYFPVALYLNYSYVPKLDLPKVAALIGPFRKLDNTAYQALMPALDGFGDFESFPTRSTAKLFEDGRPLGPAHSPQKVVDGSYSHHRGTGIIFSASDNSDPNTNGRTYFVTWQ</sequence>
<evidence type="ECO:0000313" key="3">
    <source>
        <dbReference type="Proteomes" id="UP000324758"/>
    </source>
</evidence>
<organism evidence="2 3">
    <name type="scientific">Bradyrhizobium rifense</name>
    <dbReference type="NCBI Taxonomy" id="515499"/>
    <lineage>
        <taxon>Bacteria</taxon>
        <taxon>Pseudomonadati</taxon>
        <taxon>Pseudomonadota</taxon>
        <taxon>Alphaproteobacteria</taxon>
        <taxon>Hyphomicrobiales</taxon>
        <taxon>Nitrobacteraceae</taxon>
        <taxon>Bradyrhizobium</taxon>
    </lineage>
</organism>
<accession>A0A5D3KBC3</accession>
<comment type="caution">
    <text evidence="2">The sequence shown here is derived from an EMBL/GenBank/DDBJ whole genome shotgun (WGS) entry which is preliminary data.</text>
</comment>
<evidence type="ECO:0000256" key="1">
    <source>
        <dbReference type="SAM" id="Phobius"/>
    </source>
</evidence>
<feature type="transmembrane region" description="Helical" evidence="1">
    <location>
        <begin position="12"/>
        <end position="29"/>
    </location>
</feature>